<accession>A0A165DLL4</accession>
<protein>
    <submittedName>
        <fullName evidence="2">Glycoside hydrolase family 71 protein</fullName>
    </submittedName>
</protein>
<organism evidence="2 3">
    <name type="scientific">Calocera cornea HHB12733</name>
    <dbReference type="NCBI Taxonomy" id="1353952"/>
    <lineage>
        <taxon>Eukaryota</taxon>
        <taxon>Fungi</taxon>
        <taxon>Dikarya</taxon>
        <taxon>Basidiomycota</taxon>
        <taxon>Agaricomycotina</taxon>
        <taxon>Dacrymycetes</taxon>
        <taxon>Dacrymycetales</taxon>
        <taxon>Dacrymycetaceae</taxon>
        <taxon>Calocera</taxon>
    </lineage>
</organism>
<dbReference type="InterPro" id="IPR005197">
    <property type="entry name" value="Glyco_hydro_71"/>
</dbReference>
<proteinExistence type="predicted"/>
<dbReference type="Pfam" id="PF03659">
    <property type="entry name" value="Glyco_hydro_71"/>
    <property type="match status" value="1"/>
</dbReference>
<reference evidence="2 3" key="1">
    <citation type="journal article" date="2016" name="Mol. Biol. Evol.">
        <title>Comparative Genomics of Early-Diverging Mushroom-Forming Fungi Provides Insights into the Origins of Lignocellulose Decay Capabilities.</title>
        <authorList>
            <person name="Nagy L.G."/>
            <person name="Riley R."/>
            <person name="Tritt A."/>
            <person name="Adam C."/>
            <person name="Daum C."/>
            <person name="Floudas D."/>
            <person name="Sun H."/>
            <person name="Yadav J.S."/>
            <person name="Pangilinan J."/>
            <person name="Larsson K.H."/>
            <person name="Matsuura K."/>
            <person name="Barry K."/>
            <person name="Labutti K."/>
            <person name="Kuo R."/>
            <person name="Ohm R.A."/>
            <person name="Bhattacharya S.S."/>
            <person name="Shirouzu T."/>
            <person name="Yoshinaga Y."/>
            <person name="Martin F.M."/>
            <person name="Grigoriev I.V."/>
            <person name="Hibbett D.S."/>
        </authorList>
    </citation>
    <scope>NUCLEOTIDE SEQUENCE [LARGE SCALE GENOMIC DNA]</scope>
    <source>
        <strain evidence="2 3">HHB12733</strain>
    </source>
</reference>
<evidence type="ECO:0000313" key="2">
    <source>
        <dbReference type="EMBL" id="KZT53076.1"/>
    </source>
</evidence>
<feature type="signal peptide" evidence="1">
    <location>
        <begin position="1"/>
        <end position="20"/>
    </location>
</feature>
<gene>
    <name evidence="2" type="ORF">CALCODRAFT_475161</name>
</gene>
<keyword evidence="2" id="KW-0378">Hydrolase</keyword>
<sequence>MFALLASYVFLCGILRTAVAANPKYVFAHFMAPNAYSYEVSDWQTDISEAQATFIDGFVLNIQTINMAIIEGKIDDAFSVAEPAGFYLIPSFDFTDDWNVTDMERIVLAHASSPSAFWYNNGLLVSTYGGESHDDSYWGGFKADLLAQGVNVTFAPAFTSYRDPDSAGTLLETYASLDGFFNWWSWPDDVDANLTTTVDLAYQAAAESRGGPYIMSVSPWQFKELGGTQDWVELSDTLWYYRWLQAIEEVNPDIVEIVTWNDYAESHYIGDINPNVNLGDVAPLYVDGFVHSPWRNVAQYFIPWYKTGAAPAVTDDQVIFWYRSHPKSVTCAQGDLPRMSTFPVDAVFALALISPASASSGVTVTLDIGSSHYQWDAPQGASMGSVPFPVEDAQIPFVQIIRTEGTKSGYGSMYVTQTDCTIYNFNPWVGIVQL</sequence>
<dbReference type="GO" id="GO:0051118">
    <property type="term" value="F:glucan endo-1,3-alpha-glucosidase activity"/>
    <property type="evidence" value="ECO:0007669"/>
    <property type="project" value="InterPro"/>
</dbReference>
<evidence type="ECO:0000256" key="1">
    <source>
        <dbReference type="SAM" id="SignalP"/>
    </source>
</evidence>
<name>A0A165DLL4_9BASI</name>
<dbReference type="CDD" id="cd11577">
    <property type="entry name" value="GH71"/>
    <property type="match status" value="1"/>
</dbReference>
<feature type="chain" id="PRO_5007856707" evidence="1">
    <location>
        <begin position="21"/>
        <end position="434"/>
    </location>
</feature>
<dbReference type="AlphaFoldDB" id="A0A165DLL4"/>
<dbReference type="OrthoDB" id="3257981at2759"/>
<evidence type="ECO:0000313" key="3">
    <source>
        <dbReference type="Proteomes" id="UP000076842"/>
    </source>
</evidence>
<dbReference type="Proteomes" id="UP000076842">
    <property type="component" value="Unassembled WGS sequence"/>
</dbReference>
<dbReference type="InParanoid" id="A0A165DLL4"/>
<dbReference type="EMBL" id="KV424047">
    <property type="protein sequence ID" value="KZT53076.1"/>
    <property type="molecule type" value="Genomic_DNA"/>
</dbReference>
<dbReference type="Gene3D" id="3.20.20.80">
    <property type="entry name" value="Glycosidases"/>
    <property type="match status" value="1"/>
</dbReference>
<keyword evidence="1" id="KW-0732">Signal</keyword>
<keyword evidence="3" id="KW-1185">Reference proteome</keyword>
<dbReference type="STRING" id="1353952.A0A165DLL4"/>